<dbReference type="AlphaFoldDB" id="A0A4P8L4J3"/>
<keyword evidence="3 7" id="KW-0812">Transmembrane</keyword>
<dbReference type="RefSeq" id="WP_137425180.1">
    <property type="nucleotide sequence ID" value="NZ_CP040098.1"/>
</dbReference>
<keyword evidence="6" id="KW-0131">Cell cycle</keyword>
<evidence type="ECO:0000256" key="3">
    <source>
        <dbReference type="ARBA" id="ARBA00022692"/>
    </source>
</evidence>
<keyword evidence="5 7" id="KW-0472">Membrane</keyword>
<gene>
    <name evidence="8" type="ORF">FDQ92_12370</name>
</gene>
<evidence type="ECO:0000256" key="2">
    <source>
        <dbReference type="ARBA" id="ARBA00022618"/>
    </source>
</evidence>
<protein>
    <submittedName>
        <fullName evidence="8">Septum formation initiator family protein</fullName>
    </submittedName>
</protein>
<evidence type="ECO:0000256" key="5">
    <source>
        <dbReference type="ARBA" id="ARBA00023136"/>
    </source>
</evidence>
<dbReference type="OrthoDB" id="5526255at2"/>
<dbReference type="EMBL" id="CP040098">
    <property type="protein sequence ID" value="QCQ22897.1"/>
    <property type="molecule type" value="Genomic_DNA"/>
</dbReference>
<keyword evidence="9" id="KW-1185">Reference proteome</keyword>
<dbReference type="InterPro" id="IPR007060">
    <property type="entry name" value="FtsL/DivIC"/>
</dbReference>
<accession>A0A4P8L4J3</accession>
<dbReference type="Pfam" id="PF04977">
    <property type="entry name" value="DivIC"/>
    <property type="match status" value="1"/>
</dbReference>
<dbReference type="Proteomes" id="UP000298602">
    <property type="component" value="Chromosome"/>
</dbReference>
<dbReference type="KEGG" id="dax:FDQ92_12370"/>
<dbReference type="PANTHER" id="PTHR37485">
    <property type="entry name" value="CELL DIVISION PROTEIN FTSB"/>
    <property type="match status" value="1"/>
</dbReference>
<evidence type="ECO:0000256" key="1">
    <source>
        <dbReference type="ARBA" id="ARBA00022475"/>
    </source>
</evidence>
<evidence type="ECO:0000313" key="9">
    <source>
        <dbReference type="Proteomes" id="UP000298602"/>
    </source>
</evidence>
<dbReference type="PANTHER" id="PTHR37485:SF1">
    <property type="entry name" value="CELL DIVISION PROTEIN FTSB"/>
    <property type="match status" value="1"/>
</dbReference>
<keyword evidence="1" id="KW-1003">Cell membrane</keyword>
<evidence type="ECO:0000313" key="8">
    <source>
        <dbReference type="EMBL" id="QCQ22897.1"/>
    </source>
</evidence>
<feature type="transmembrane region" description="Helical" evidence="7">
    <location>
        <begin position="24"/>
        <end position="44"/>
    </location>
</feature>
<dbReference type="InterPro" id="IPR023081">
    <property type="entry name" value="Cell_div_FtsB"/>
</dbReference>
<reference evidence="8 9" key="1">
    <citation type="submission" date="2019-05" db="EMBL/GenBank/DDBJ databases">
        <title>The Complete Genome Sequence of the n-alkane-degrading Desulfoglaeba alkanexedens ALDC reveals multiple alkylsuccinate synthase gene clusters.</title>
        <authorList>
            <person name="Callaghan A.V."/>
            <person name="Davidova I.A."/>
            <person name="Duncan K.E."/>
            <person name="Morris B."/>
            <person name="McInerney M.J."/>
        </authorList>
    </citation>
    <scope>NUCLEOTIDE SEQUENCE [LARGE SCALE GENOMIC DNA]</scope>
    <source>
        <strain evidence="8 9">ALDC</strain>
    </source>
</reference>
<dbReference type="GO" id="GO:0030428">
    <property type="term" value="C:cell septum"/>
    <property type="evidence" value="ECO:0007669"/>
    <property type="project" value="TreeGrafter"/>
</dbReference>
<keyword evidence="4 7" id="KW-1133">Transmembrane helix</keyword>
<dbReference type="GO" id="GO:0043093">
    <property type="term" value="P:FtsZ-dependent cytokinesis"/>
    <property type="evidence" value="ECO:0007669"/>
    <property type="project" value="TreeGrafter"/>
</dbReference>
<reference evidence="8 9" key="2">
    <citation type="submission" date="2019-05" db="EMBL/GenBank/DDBJ databases">
        <authorList>
            <person name="Suflita J.M."/>
            <person name="Marks C.R."/>
        </authorList>
    </citation>
    <scope>NUCLEOTIDE SEQUENCE [LARGE SCALE GENOMIC DNA]</scope>
    <source>
        <strain evidence="8 9">ALDC</strain>
    </source>
</reference>
<evidence type="ECO:0000256" key="4">
    <source>
        <dbReference type="ARBA" id="ARBA00022989"/>
    </source>
</evidence>
<evidence type="ECO:0000256" key="6">
    <source>
        <dbReference type="ARBA" id="ARBA00023306"/>
    </source>
</evidence>
<organism evidence="8 9">
    <name type="scientific">Desulfoglaeba alkanexedens ALDC</name>
    <dbReference type="NCBI Taxonomy" id="980445"/>
    <lineage>
        <taxon>Bacteria</taxon>
        <taxon>Pseudomonadati</taxon>
        <taxon>Thermodesulfobacteriota</taxon>
        <taxon>Syntrophobacteria</taxon>
        <taxon>Syntrophobacterales</taxon>
        <taxon>Syntrophobacteraceae</taxon>
        <taxon>Desulfoglaeba</taxon>
    </lineage>
</organism>
<name>A0A4P8L4J3_9BACT</name>
<evidence type="ECO:0000256" key="7">
    <source>
        <dbReference type="SAM" id="Phobius"/>
    </source>
</evidence>
<keyword evidence="2" id="KW-0132">Cell division</keyword>
<proteinExistence type="predicted"/>
<sequence>MGGRDGISKSGRRYPFPGLRGIQILVWLLVAVNLGLAYAIVFSPSGIRGYRNKRSQVAELEALHAALAGENRRLFHKIQRLRNDPAFQEKMVREELGWVADDELVFFFVDGAGEVRNRENP</sequence>